<reference evidence="1 2" key="2">
    <citation type="journal article" date="2019" name="G3 (Bethesda)">
        <title>Hybrid Assembly of the Genome of the Entomopathogenic Nematode Steinernema carpocapsae Identifies the X-Chromosome.</title>
        <authorList>
            <person name="Serra L."/>
            <person name="Macchietto M."/>
            <person name="Macias-Munoz A."/>
            <person name="McGill C.J."/>
            <person name="Rodriguez I.M."/>
            <person name="Rodriguez B."/>
            <person name="Murad R."/>
            <person name="Mortazavi A."/>
        </authorList>
    </citation>
    <scope>NUCLEOTIDE SEQUENCE [LARGE SCALE GENOMIC DNA]</scope>
    <source>
        <strain evidence="1 2">ALL</strain>
    </source>
</reference>
<dbReference type="EMBL" id="AZBU02000004">
    <property type="protein sequence ID" value="TKR83137.1"/>
    <property type="molecule type" value="Genomic_DNA"/>
</dbReference>
<organism evidence="1 2">
    <name type="scientific">Steinernema carpocapsae</name>
    <name type="common">Entomopathogenic nematode</name>
    <dbReference type="NCBI Taxonomy" id="34508"/>
    <lineage>
        <taxon>Eukaryota</taxon>
        <taxon>Metazoa</taxon>
        <taxon>Ecdysozoa</taxon>
        <taxon>Nematoda</taxon>
        <taxon>Chromadorea</taxon>
        <taxon>Rhabditida</taxon>
        <taxon>Tylenchina</taxon>
        <taxon>Panagrolaimomorpha</taxon>
        <taxon>Strongyloidoidea</taxon>
        <taxon>Steinernematidae</taxon>
        <taxon>Steinernema</taxon>
    </lineage>
</organism>
<name>A0A4U5NIW5_STECR</name>
<accession>A0A4U5NIW5</accession>
<keyword evidence="2" id="KW-1185">Reference proteome</keyword>
<dbReference type="AlphaFoldDB" id="A0A4U5NIW5"/>
<evidence type="ECO:0000313" key="1">
    <source>
        <dbReference type="EMBL" id="TKR83137.1"/>
    </source>
</evidence>
<gene>
    <name evidence="1" type="ORF">L596_016774</name>
</gene>
<comment type="caution">
    <text evidence="1">The sequence shown here is derived from an EMBL/GenBank/DDBJ whole genome shotgun (WGS) entry which is preliminary data.</text>
</comment>
<evidence type="ECO:0000313" key="2">
    <source>
        <dbReference type="Proteomes" id="UP000298663"/>
    </source>
</evidence>
<dbReference type="Proteomes" id="UP000298663">
    <property type="component" value="Unassembled WGS sequence"/>
</dbReference>
<proteinExistence type="predicted"/>
<protein>
    <submittedName>
        <fullName evidence="1">Uncharacterized protein</fullName>
    </submittedName>
</protein>
<sequence length="77" mass="8286">MTSGTCFCATTQIQLENQVFKENLLPLPLYWCHTKYNMRGEKEGIRVSGGPTNACTLSRRGGTSHVGGGLVIGSTLP</sequence>
<reference evidence="1 2" key="1">
    <citation type="journal article" date="2015" name="Genome Biol.">
        <title>Comparative genomics of Steinernema reveals deeply conserved gene regulatory networks.</title>
        <authorList>
            <person name="Dillman A.R."/>
            <person name="Macchietto M."/>
            <person name="Porter C.F."/>
            <person name="Rogers A."/>
            <person name="Williams B."/>
            <person name="Antoshechkin I."/>
            <person name="Lee M.M."/>
            <person name="Goodwin Z."/>
            <person name="Lu X."/>
            <person name="Lewis E.E."/>
            <person name="Goodrich-Blair H."/>
            <person name="Stock S.P."/>
            <person name="Adams B.J."/>
            <person name="Sternberg P.W."/>
            <person name="Mortazavi A."/>
        </authorList>
    </citation>
    <scope>NUCLEOTIDE SEQUENCE [LARGE SCALE GENOMIC DNA]</scope>
    <source>
        <strain evidence="1 2">ALL</strain>
    </source>
</reference>